<sequence length="255" mass="28442">MVLQVKDRANCRVEELRNREEKSVKIMACWRDDNKVLSHKIAFLEAKLLKALSQGGNGNKSQGQYNGKFDWLDLDTSQENYNNCQASAGSQGAKRSPVLVEFSKEAAEVADTVFKNISVLLPLQTVYKEFPGLRCIIEKWDKELAKAQDILVVLPPFSYPTTCVEISIQKLKIKAILDTGSPANVVSPKLVKKLKLLYDLKYHQLYGTSGLSMTHAIGTYSALPMQFGKLLLATPAVVLENESYNLLAGSQFLRE</sequence>
<accession>A0ACC2U6H7</accession>
<comment type="caution">
    <text evidence="1">The sequence shown here is derived from an EMBL/GenBank/DDBJ whole genome shotgun (WGS) entry which is preliminary data.</text>
</comment>
<gene>
    <name evidence="1" type="ORF">DSO57_1004379</name>
</gene>
<dbReference type="EMBL" id="QTSX02001431">
    <property type="protein sequence ID" value="KAJ9082458.1"/>
    <property type="molecule type" value="Genomic_DNA"/>
</dbReference>
<dbReference type="Proteomes" id="UP001165960">
    <property type="component" value="Unassembled WGS sequence"/>
</dbReference>
<proteinExistence type="predicted"/>
<reference evidence="1" key="1">
    <citation type="submission" date="2022-04" db="EMBL/GenBank/DDBJ databases">
        <title>Genome of the entomopathogenic fungus Entomophthora muscae.</title>
        <authorList>
            <person name="Elya C."/>
            <person name="Lovett B.R."/>
            <person name="Lee E."/>
            <person name="Macias A.M."/>
            <person name="Hajek A.E."/>
            <person name="De Bivort B.L."/>
            <person name="Kasson M.T."/>
            <person name="De Fine Licht H.H."/>
            <person name="Stajich J.E."/>
        </authorList>
    </citation>
    <scope>NUCLEOTIDE SEQUENCE</scope>
    <source>
        <strain evidence="1">Berkeley</strain>
    </source>
</reference>
<evidence type="ECO:0000313" key="1">
    <source>
        <dbReference type="EMBL" id="KAJ9082458.1"/>
    </source>
</evidence>
<protein>
    <submittedName>
        <fullName evidence="1">Uncharacterized protein</fullName>
    </submittedName>
</protein>
<keyword evidence="2" id="KW-1185">Reference proteome</keyword>
<name>A0ACC2U6H7_9FUNG</name>
<organism evidence="1 2">
    <name type="scientific">Entomophthora muscae</name>
    <dbReference type="NCBI Taxonomy" id="34485"/>
    <lineage>
        <taxon>Eukaryota</taxon>
        <taxon>Fungi</taxon>
        <taxon>Fungi incertae sedis</taxon>
        <taxon>Zoopagomycota</taxon>
        <taxon>Entomophthoromycotina</taxon>
        <taxon>Entomophthoromycetes</taxon>
        <taxon>Entomophthorales</taxon>
        <taxon>Entomophthoraceae</taxon>
        <taxon>Entomophthora</taxon>
    </lineage>
</organism>
<evidence type="ECO:0000313" key="2">
    <source>
        <dbReference type="Proteomes" id="UP001165960"/>
    </source>
</evidence>